<dbReference type="PANTHER" id="PTHR10566">
    <property type="entry name" value="CHAPERONE-ACTIVITY OF BC1 COMPLEX CABC1 -RELATED"/>
    <property type="match status" value="1"/>
</dbReference>
<keyword evidence="5" id="KW-1185">Reference proteome</keyword>
<dbReference type="InterPro" id="IPR050154">
    <property type="entry name" value="UbiB_kinase"/>
</dbReference>
<dbReference type="Pfam" id="PF03109">
    <property type="entry name" value="ABC1"/>
    <property type="match status" value="1"/>
</dbReference>
<keyword evidence="2" id="KW-1133">Transmembrane helix</keyword>
<evidence type="ECO:0000313" key="5">
    <source>
        <dbReference type="Proteomes" id="UP000054837"/>
    </source>
</evidence>
<sequence length="564" mass="62124">MRTADLRARYWRIVLFFGRVTLGVIWWEIVLRRAGLGRLTDRTRTERARRTAARFRALAVSMGGLMIKVGQFLSARLDVLPPEVTQELAGLQDEVPAEDVAVIRAAAAAELNRPVDERFAWFEETPLAAASLGQVHRARLRAAEAQELGFEDVVVKVQRPHIQQVIEVDLAALRRVGGWMERYRPIRQRADVRALVEEFATTTLQEVDYVAEAVNAETFADNFASDPRVGVPVVVWELSSRRVLTLEDVSAIKLADTAAISAAGIDGGEVAQVLAQTFLQQIFTDAFFHADPHPGNLFVTPRRGTAPGAPDTPDWTLTFIDFGMVGHIPDELRAGLRELLVAVGLRDATRFVGGLTRLDLLLPGADLSLVESAAEQVFERFGGLRIDELQQIPPEDLVRFGLQFRELLRELPFQVPENLLLLGRSMGILSGICTALDPEFDAWGTITPYARQLLEEERQGLPRTVVEEALALGRLALVLPGRADRVLTQAERGELAVRTPALTAQVARVERSVSRLTMVLVFTALLLAGAVLHSSDEVLGRLLMAASLVPLAWSFVSGIRQGLS</sequence>
<dbReference type="PANTHER" id="PTHR10566:SF113">
    <property type="entry name" value="PROTEIN ACTIVITY OF BC1 COMPLEX KINASE 7, CHLOROPLASTIC"/>
    <property type="match status" value="1"/>
</dbReference>
<comment type="caution">
    <text evidence="4">The sequence shown here is derived from an EMBL/GenBank/DDBJ whole genome shotgun (WGS) entry which is preliminary data.</text>
</comment>
<dbReference type="EMBL" id="LQBL01000027">
    <property type="protein sequence ID" value="KUG54337.1"/>
    <property type="molecule type" value="Genomic_DNA"/>
</dbReference>
<proteinExistence type="inferred from homology"/>
<dbReference type="CDD" id="cd05121">
    <property type="entry name" value="ABC1_ADCK3-like"/>
    <property type="match status" value="1"/>
</dbReference>
<feature type="transmembrane region" description="Helical" evidence="2">
    <location>
        <begin position="12"/>
        <end position="31"/>
    </location>
</feature>
<dbReference type="InterPro" id="IPR011009">
    <property type="entry name" value="Kinase-like_dom_sf"/>
</dbReference>
<evidence type="ECO:0000313" key="4">
    <source>
        <dbReference type="EMBL" id="KUG54337.1"/>
    </source>
</evidence>
<reference evidence="4 5" key="1">
    <citation type="submission" date="2015-12" db="EMBL/GenBank/DDBJ databases">
        <title>Serinicoccus chungangenesis strain CD08_5 genome sequencing and assembly.</title>
        <authorList>
            <person name="Chander A.M."/>
            <person name="Kaur G."/>
            <person name="Nair G.R."/>
            <person name="Dhawan D.K."/>
            <person name="Kochhar R.K."/>
            <person name="Mayilraj S."/>
            <person name="Bhadada S.K."/>
        </authorList>
    </citation>
    <scope>NUCLEOTIDE SEQUENCE [LARGE SCALE GENOMIC DNA]</scope>
    <source>
        <strain evidence="4 5">CD08_5</strain>
    </source>
</reference>
<comment type="similarity">
    <text evidence="1">Belongs to the protein kinase superfamily. ADCK protein kinase family.</text>
</comment>
<dbReference type="Proteomes" id="UP000054837">
    <property type="component" value="Unassembled WGS sequence"/>
</dbReference>
<accession>A0A0W8I6S6</accession>
<name>A0A0W8I6S6_9MICO</name>
<dbReference type="STRING" id="767452.AVL62_03710"/>
<dbReference type="InterPro" id="IPR004147">
    <property type="entry name" value="ABC1_dom"/>
</dbReference>
<dbReference type="SUPFAM" id="SSF56112">
    <property type="entry name" value="Protein kinase-like (PK-like)"/>
    <property type="match status" value="1"/>
</dbReference>
<keyword evidence="2" id="KW-0472">Membrane</keyword>
<evidence type="ECO:0000256" key="1">
    <source>
        <dbReference type="ARBA" id="ARBA00009670"/>
    </source>
</evidence>
<evidence type="ECO:0000259" key="3">
    <source>
        <dbReference type="Pfam" id="PF03109"/>
    </source>
</evidence>
<evidence type="ECO:0000256" key="2">
    <source>
        <dbReference type="SAM" id="Phobius"/>
    </source>
</evidence>
<keyword evidence="2" id="KW-0812">Transmembrane</keyword>
<gene>
    <name evidence="4" type="ORF">AVL62_03710</name>
</gene>
<dbReference type="AlphaFoldDB" id="A0A0W8I6S6"/>
<organism evidence="4 5">
    <name type="scientific">Serinicoccus chungangensis</name>
    <dbReference type="NCBI Taxonomy" id="767452"/>
    <lineage>
        <taxon>Bacteria</taxon>
        <taxon>Bacillati</taxon>
        <taxon>Actinomycetota</taxon>
        <taxon>Actinomycetes</taxon>
        <taxon>Micrococcales</taxon>
        <taxon>Ornithinimicrobiaceae</taxon>
        <taxon>Serinicoccus</taxon>
    </lineage>
</organism>
<feature type="domain" description="ABC1 atypical kinase-like" evidence="3">
    <location>
        <begin position="91"/>
        <end position="350"/>
    </location>
</feature>
<dbReference type="OrthoDB" id="9795390at2"/>
<protein>
    <submittedName>
        <fullName evidence="4">ABC transporter</fullName>
    </submittedName>
</protein>
<dbReference type="RefSeq" id="WP_058891070.1">
    <property type="nucleotide sequence ID" value="NZ_LQBL01000027.1"/>
</dbReference>